<evidence type="ECO:0000256" key="1">
    <source>
        <dbReference type="SAM" id="MobiDB-lite"/>
    </source>
</evidence>
<comment type="caution">
    <text evidence="2">The sequence shown here is derived from an EMBL/GenBank/DDBJ whole genome shotgun (WGS) entry which is preliminary data.</text>
</comment>
<dbReference type="EMBL" id="JBHSDP010000011">
    <property type="protein sequence ID" value="MFC4328301.1"/>
    <property type="molecule type" value="Genomic_DNA"/>
</dbReference>
<evidence type="ECO:0000313" key="3">
    <source>
        <dbReference type="Proteomes" id="UP001595824"/>
    </source>
</evidence>
<organism evidence="2 3">
    <name type="scientific">Streptomyces andamanensis</name>
    <dbReference type="NCBI Taxonomy" id="1565035"/>
    <lineage>
        <taxon>Bacteria</taxon>
        <taxon>Bacillati</taxon>
        <taxon>Actinomycetota</taxon>
        <taxon>Actinomycetes</taxon>
        <taxon>Kitasatosporales</taxon>
        <taxon>Streptomycetaceae</taxon>
        <taxon>Streptomyces</taxon>
    </lineage>
</organism>
<keyword evidence="3" id="KW-1185">Reference proteome</keyword>
<dbReference type="Proteomes" id="UP001595824">
    <property type="component" value="Unassembled WGS sequence"/>
</dbReference>
<reference evidence="3" key="1">
    <citation type="journal article" date="2019" name="Int. J. Syst. Evol. Microbiol.">
        <title>The Global Catalogue of Microorganisms (GCM) 10K type strain sequencing project: providing services to taxonomists for standard genome sequencing and annotation.</title>
        <authorList>
            <consortium name="The Broad Institute Genomics Platform"/>
            <consortium name="The Broad Institute Genome Sequencing Center for Infectious Disease"/>
            <person name="Wu L."/>
            <person name="Ma J."/>
        </authorList>
    </citation>
    <scope>NUCLEOTIDE SEQUENCE [LARGE SCALE GENOMIC DNA]</scope>
    <source>
        <strain evidence="3">PCU 347</strain>
    </source>
</reference>
<evidence type="ECO:0000313" key="2">
    <source>
        <dbReference type="EMBL" id="MFC4328301.1"/>
    </source>
</evidence>
<accession>A0ABV8TCF8</accession>
<name>A0ABV8TCF8_9ACTN</name>
<protein>
    <submittedName>
        <fullName evidence="2">Uncharacterized protein</fullName>
    </submittedName>
</protein>
<gene>
    <name evidence="2" type="ORF">ACFPC0_10735</name>
</gene>
<dbReference type="RefSeq" id="WP_381738462.1">
    <property type="nucleotide sequence ID" value="NZ_JBHSDP010000011.1"/>
</dbReference>
<sequence>MHYHLYATRPVRPGQPPATAGRPTVHRRGQRDHLLITQPAFAAPYALTALLFHAERRTFFWVGRGWADAYRPEELEHELWECDAQGAATVPVARVTADDRLIAAHGFIQTLPHRSLTAALSTYTANAKVLTGRPPRRSPQLTCTAHEGEHLLAVEGAIA</sequence>
<feature type="region of interest" description="Disordered" evidence="1">
    <location>
        <begin position="1"/>
        <end position="26"/>
    </location>
</feature>
<proteinExistence type="predicted"/>